<evidence type="ECO:0000313" key="4">
    <source>
        <dbReference type="Proteomes" id="UP001596512"/>
    </source>
</evidence>
<dbReference type="SUPFAM" id="SSF46894">
    <property type="entry name" value="C-terminal effector domain of the bipartite response regulators"/>
    <property type="match status" value="1"/>
</dbReference>
<feature type="domain" description="HTH luxR-type" evidence="2">
    <location>
        <begin position="59"/>
        <end position="116"/>
    </location>
</feature>
<protein>
    <recommendedName>
        <fullName evidence="2">HTH luxR-type domain-containing protein</fullName>
    </recommendedName>
</protein>
<dbReference type="EMBL" id="JBHTEY010000004">
    <property type="protein sequence ID" value="MFC7616771.1"/>
    <property type="molecule type" value="Genomic_DNA"/>
</dbReference>
<evidence type="ECO:0000256" key="1">
    <source>
        <dbReference type="SAM" id="MobiDB-lite"/>
    </source>
</evidence>
<dbReference type="InterPro" id="IPR000792">
    <property type="entry name" value="Tscrpt_reg_LuxR_C"/>
</dbReference>
<dbReference type="SMART" id="SM00421">
    <property type="entry name" value="HTH_LUXR"/>
    <property type="match status" value="1"/>
</dbReference>
<organism evidence="3 4">
    <name type="scientific">Actinokineospora soli</name>
    <dbReference type="NCBI Taxonomy" id="1048753"/>
    <lineage>
        <taxon>Bacteria</taxon>
        <taxon>Bacillati</taxon>
        <taxon>Actinomycetota</taxon>
        <taxon>Actinomycetes</taxon>
        <taxon>Pseudonocardiales</taxon>
        <taxon>Pseudonocardiaceae</taxon>
        <taxon>Actinokineospora</taxon>
    </lineage>
</organism>
<evidence type="ECO:0000313" key="3">
    <source>
        <dbReference type="EMBL" id="MFC7616771.1"/>
    </source>
</evidence>
<accession>A0ABW2TTG9</accession>
<feature type="region of interest" description="Disordered" evidence="1">
    <location>
        <begin position="120"/>
        <end position="139"/>
    </location>
</feature>
<dbReference type="Gene3D" id="1.10.10.10">
    <property type="entry name" value="Winged helix-like DNA-binding domain superfamily/Winged helix DNA-binding domain"/>
    <property type="match status" value="1"/>
</dbReference>
<dbReference type="InterPro" id="IPR036388">
    <property type="entry name" value="WH-like_DNA-bd_sf"/>
</dbReference>
<comment type="caution">
    <text evidence="3">The sequence shown here is derived from an EMBL/GenBank/DDBJ whole genome shotgun (WGS) entry which is preliminary data.</text>
</comment>
<reference evidence="4" key="1">
    <citation type="journal article" date="2019" name="Int. J. Syst. Evol. Microbiol.">
        <title>The Global Catalogue of Microorganisms (GCM) 10K type strain sequencing project: providing services to taxonomists for standard genome sequencing and annotation.</title>
        <authorList>
            <consortium name="The Broad Institute Genomics Platform"/>
            <consortium name="The Broad Institute Genome Sequencing Center for Infectious Disease"/>
            <person name="Wu L."/>
            <person name="Ma J."/>
        </authorList>
    </citation>
    <scope>NUCLEOTIDE SEQUENCE [LARGE SCALE GENOMIC DNA]</scope>
    <source>
        <strain evidence="4">JCM 17695</strain>
    </source>
</reference>
<keyword evidence="4" id="KW-1185">Reference proteome</keyword>
<dbReference type="Proteomes" id="UP001596512">
    <property type="component" value="Unassembled WGS sequence"/>
</dbReference>
<name>A0ABW2TTG9_9PSEU</name>
<gene>
    <name evidence="3" type="ORF">ACFQV2_28255</name>
</gene>
<proteinExistence type="predicted"/>
<dbReference type="InterPro" id="IPR016032">
    <property type="entry name" value="Sig_transdc_resp-reg_C-effctor"/>
</dbReference>
<evidence type="ECO:0000259" key="2">
    <source>
        <dbReference type="SMART" id="SM00421"/>
    </source>
</evidence>
<sequence>MKMVVIDRAVAVVPTSWDSTCARTRLVVRAPAVVEAFATSFEHLWAKATPLGAAEQLAQRPFDDKHAEVLRLMSTGAKDQAIARALGVTPRTVVRRIAGLMRALDADTRFQAGCRRPAAAGCDGGARGTSRAPPFSADQ</sequence>